<evidence type="ECO:0000313" key="1">
    <source>
        <dbReference type="EMBL" id="VFS57181.1"/>
    </source>
</evidence>
<keyword evidence="2" id="KW-1185">Reference proteome</keyword>
<gene>
    <name evidence="1" type="ORF">NCTC12993_00653</name>
</gene>
<dbReference type="EMBL" id="CAADJD010000008">
    <property type="protein sequence ID" value="VFS57181.1"/>
    <property type="molecule type" value="Genomic_DNA"/>
</dbReference>
<reference evidence="1 2" key="1">
    <citation type="submission" date="2019-03" db="EMBL/GenBank/DDBJ databases">
        <authorList>
            <consortium name="Pathogen Informatics"/>
        </authorList>
    </citation>
    <scope>NUCLEOTIDE SEQUENCE [LARGE SCALE GENOMIC DNA]</scope>
    <source>
        <strain evidence="1 2">NCTC12993</strain>
    </source>
</reference>
<proteinExistence type="predicted"/>
<dbReference type="AlphaFoldDB" id="A0A485AA80"/>
<accession>A0A485AA80</accession>
<organism evidence="1 2">
    <name type="scientific">Kluyvera cryocrescens</name>
    <name type="common">Kluyvera citrophila</name>
    <dbReference type="NCBI Taxonomy" id="580"/>
    <lineage>
        <taxon>Bacteria</taxon>
        <taxon>Pseudomonadati</taxon>
        <taxon>Pseudomonadota</taxon>
        <taxon>Gammaproteobacteria</taxon>
        <taxon>Enterobacterales</taxon>
        <taxon>Enterobacteriaceae</taxon>
        <taxon>Kluyvera</taxon>
    </lineage>
</organism>
<dbReference type="Proteomes" id="UP000401081">
    <property type="component" value="Unassembled WGS sequence"/>
</dbReference>
<evidence type="ECO:0000313" key="2">
    <source>
        <dbReference type="Proteomes" id="UP000401081"/>
    </source>
</evidence>
<sequence length="39" mass="4649">MIFNRRTLGERPYDPHAFYELHARSHHTPIFQAQQGLGR</sequence>
<protein>
    <submittedName>
        <fullName evidence="1">Uncharacterized protein</fullName>
    </submittedName>
</protein>
<name>A0A485AA80_KLUCR</name>